<evidence type="ECO:0000313" key="2">
    <source>
        <dbReference type="Proteomes" id="UP000054144"/>
    </source>
</evidence>
<dbReference type="Proteomes" id="UP000054144">
    <property type="component" value="Unassembled WGS sequence"/>
</dbReference>
<organism evidence="1 2">
    <name type="scientific">Fistulina hepatica ATCC 64428</name>
    <dbReference type="NCBI Taxonomy" id="1128425"/>
    <lineage>
        <taxon>Eukaryota</taxon>
        <taxon>Fungi</taxon>
        <taxon>Dikarya</taxon>
        <taxon>Basidiomycota</taxon>
        <taxon>Agaricomycotina</taxon>
        <taxon>Agaricomycetes</taxon>
        <taxon>Agaricomycetidae</taxon>
        <taxon>Agaricales</taxon>
        <taxon>Fistulinaceae</taxon>
        <taxon>Fistulina</taxon>
    </lineage>
</organism>
<name>A0A0D7A5H3_9AGAR</name>
<keyword evidence="2" id="KW-1185">Reference proteome</keyword>
<feature type="non-terminal residue" evidence="1">
    <location>
        <position position="192"/>
    </location>
</feature>
<protein>
    <submittedName>
        <fullName evidence="1">Uncharacterized protein</fullName>
    </submittedName>
</protein>
<dbReference type="AlphaFoldDB" id="A0A0D7A5H3"/>
<feature type="non-terminal residue" evidence="1">
    <location>
        <position position="1"/>
    </location>
</feature>
<proteinExistence type="predicted"/>
<reference evidence="1 2" key="1">
    <citation type="journal article" date="2015" name="Fungal Genet. Biol.">
        <title>Evolution of novel wood decay mechanisms in Agaricales revealed by the genome sequences of Fistulina hepatica and Cylindrobasidium torrendii.</title>
        <authorList>
            <person name="Floudas D."/>
            <person name="Held B.W."/>
            <person name="Riley R."/>
            <person name="Nagy L.G."/>
            <person name="Koehler G."/>
            <person name="Ransdell A.S."/>
            <person name="Younus H."/>
            <person name="Chow J."/>
            <person name="Chiniquy J."/>
            <person name="Lipzen A."/>
            <person name="Tritt A."/>
            <person name="Sun H."/>
            <person name="Haridas S."/>
            <person name="LaButti K."/>
            <person name="Ohm R.A."/>
            <person name="Kues U."/>
            <person name="Blanchette R.A."/>
            <person name="Grigoriev I.V."/>
            <person name="Minto R.E."/>
            <person name="Hibbett D.S."/>
        </authorList>
    </citation>
    <scope>NUCLEOTIDE SEQUENCE [LARGE SCALE GENOMIC DNA]</scope>
    <source>
        <strain evidence="1 2">ATCC 64428</strain>
    </source>
</reference>
<gene>
    <name evidence="1" type="ORF">FISHEDRAFT_5241</name>
</gene>
<evidence type="ECO:0000313" key="1">
    <source>
        <dbReference type="EMBL" id="KIY46277.1"/>
    </source>
</evidence>
<accession>A0A0D7A5H3</accession>
<sequence>TFCMPPDSMETNEILAFNGATSTSPNTPHVAFTFYFLETYCQLHHVCLQLSFDAISCTLMNLHKHPHNENLVRQLSSMYNIYLLILCFIESDVQAVLRQNQEAVQAQLICAPCMYRLEGEVPLNPSMLFCCDGNNSLKLINEIFQPGQPRCDNRQLKSFYFLEPEEVDHFKDDVAIAQAAAKAKRSDKQPLS</sequence>
<dbReference type="OrthoDB" id="2505969at2759"/>
<dbReference type="EMBL" id="KN882036">
    <property type="protein sequence ID" value="KIY46277.1"/>
    <property type="molecule type" value="Genomic_DNA"/>
</dbReference>